<comment type="caution">
    <text evidence="1">The sequence shown here is derived from an EMBL/GenBank/DDBJ whole genome shotgun (WGS) entry which is preliminary data.</text>
</comment>
<protein>
    <submittedName>
        <fullName evidence="1">Uncharacterized protein</fullName>
    </submittedName>
</protein>
<organism evidence="1 2">
    <name type="scientific">Nonomuraea longicatena</name>
    <dbReference type="NCBI Taxonomy" id="83682"/>
    <lineage>
        <taxon>Bacteria</taxon>
        <taxon>Bacillati</taxon>
        <taxon>Actinomycetota</taxon>
        <taxon>Actinomycetes</taxon>
        <taxon>Streptosporangiales</taxon>
        <taxon>Streptosporangiaceae</taxon>
        <taxon>Nonomuraea</taxon>
    </lineage>
</organism>
<dbReference type="EMBL" id="BAAAHQ010000006">
    <property type="protein sequence ID" value="GAA0918447.1"/>
    <property type="molecule type" value="Genomic_DNA"/>
</dbReference>
<keyword evidence="2" id="KW-1185">Reference proteome</keyword>
<gene>
    <name evidence="1" type="ORF">GCM10009560_15440</name>
</gene>
<proteinExistence type="predicted"/>
<evidence type="ECO:0000313" key="2">
    <source>
        <dbReference type="Proteomes" id="UP001501578"/>
    </source>
</evidence>
<reference evidence="2" key="1">
    <citation type="journal article" date="2019" name="Int. J. Syst. Evol. Microbiol.">
        <title>The Global Catalogue of Microorganisms (GCM) 10K type strain sequencing project: providing services to taxonomists for standard genome sequencing and annotation.</title>
        <authorList>
            <consortium name="The Broad Institute Genomics Platform"/>
            <consortium name="The Broad Institute Genome Sequencing Center for Infectious Disease"/>
            <person name="Wu L."/>
            <person name="Ma J."/>
        </authorList>
    </citation>
    <scope>NUCLEOTIDE SEQUENCE [LARGE SCALE GENOMIC DNA]</scope>
    <source>
        <strain evidence="2">JCM 11136</strain>
    </source>
</reference>
<evidence type="ECO:0000313" key="1">
    <source>
        <dbReference type="EMBL" id="GAA0918447.1"/>
    </source>
</evidence>
<accession>A0ABP3ZAB7</accession>
<name>A0ABP3ZAB7_9ACTN</name>
<sequence length="73" mass="7653">MVEALGDGPATAEPDALDLLAYPSGTHLCGAQGGAHALVCTRRAAIKEATTRAVSTLQYRKPRTPVTSRFSAR</sequence>
<dbReference type="Proteomes" id="UP001501578">
    <property type="component" value="Unassembled WGS sequence"/>
</dbReference>